<evidence type="ECO:0000313" key="7">
    <source>
        <dbReference type="EMBL" id="PWV98458.1"/>
    </source>
</evidence>
<feature type="domain" description="6-phosphogluconate dehydrogenase NADP-binding" evidence="5">
    <location>
        <begin position="14"/>
        <end position="172"/>
    </location>
</feature>
<keyword evidence="8" id="KW-1185">Reference proteome</keyword>
<dbReference type="InterPro" id="IPR036291">
    <property type="entry name" value="NAD(P)-bd_dom_sf"/>
</dbReference>
<feature type="active site" evidence="4">
    <location>
        <position position="181"/>
    </location>
</feature>
<organism evidence="7 8">
    <name type="scientific">Paenibacillus cellulosilyticus</name>
    <dbReference type="NCBI Taxonomy" id="375489"/>
    <lineage>
        <taxon>Bacteria</taxon>
        <taxon>Bacillati</taxon>
        <taxon>Bacillota</taxon>
        <taxon>Bacilli</taxon>
        <taxon>Bacillales</taxon>
        <taxon>Paenibacillaceae</taxon>
        <taxon>Paenibacillus</taxon>
    </lineage>
</organism>
<dbReference type="PIRSF" id="PIRSF000103">
    <property type="entry name" value="HIBADH"/>
    <property type="match status" value="1"/>
</dbReference>
<dbReference type="InterPro" id="IPR013328">
    <property type="entry name" value="6PGD_dom2"/>
</dbReference>
<accession>A0A2V2YQB5</accession>
<dbReference type="Proteomes" id="UP000246635">
    <property type="component" value="Unassembled WGS sequence"/>
</dbReference>
<dbReference type="OrthoDB" id="9786703at2"/>
<dbReference type="SUPFAM" id="SSF51735">
    <property type="entry name" value="NAD(P)-binding Rossmann-fold domains"/>
    <property type="match status" value="1"/>
</dbReference>
<dbReference type="PANTHER" id="PTHR43060:SF15">
    <property type="entry name" value="3-HYDROXYISOBUTYRATE DEHYDROGENASE-LIKE 1, MITOCHONDRIAL-RELATED"/>
    <property type="match status" value="1"/>
</dbReference>
<evidence type="ECO:0000313" key="8">
    <source>
        <dbReference type="Proteomes" id="UP000246635"/>
    </source>
</evidence>
<evidence type="ECO:0000256" key="1">
    <source>
        <dbReference type="ARBA" id="ARBA00009080"/>
    </source>
</evidence>
<dbReference type="Gene3D" id="1.10.1040.10">
    <property type="entry name" value="N-(1-d-carboxylethyl)-l-norvaline Dehydrogenase, domain 2"/>
    <property type="match status" value="1"/>
</dbReference>
<dbReference type="InterPro" id="IPR006115">
    <property type="entry name" value="6PGDH_NADP-bd"/>
</dbReference>
<dbReference type="AlphaFoldDB" id="A0A2V2YQB5"/>
<name>A0A2V2YQB5_9BACL</name>
<evidence type="ECO:0000256" key="3">
    <source>
        <dbReference type="ARBA" id="ARBA00023027"/>
    </source>
</evidence>
<dbReference type="Pfam" id="PF14833">
    <property type="entry name" value="NAD_binding_11"/>
    <property type="match status" value="1"/>
</dbReference>
<sequence length="298" mass="31187">MAGNTQAGASSTVIGFIGTGIMGASMAGHLRKNGYEVHVYNRTKARAEGLLQQGAVWHDQPKDVAKHADVVITMLGYPSDVEQIYFGADGLLNNARDGAYFLDMTTSSPALAKRISQEAASKGLHALDAPVSGGDVGAREAKLSIMVGGDTQAFEAVKPLLDIMGTNVVHQGSAGAGQYTKMCNQITIASNMIGVSEALAYAKAAGLDQTQVLKSISSGAAGSWSLSNLAPRMIAGDFAPGFYVKHFVKDIRIALDSAAEMGLELPGLKLAQSLYEQLIEHGGDNDGTQALYRIIAGE</sequence>
<dbReference type="GO" id="GO:0016491">
    <property type="term" value="F:oxidoreductase activity"/>
    <property type="evidence" value="ECO:0007669"/>
    <property type="project" value="UniProtKB-KW"/>
</dbReference>
<dbReference type="Pfam" id="PF03446">
    <property type="entry name" value="NAD_binding_2"/>
    <property type="match status" value="1"/>
</dbReference>
<dbReference type="InterPro" id="IPR008927">
    <property type="entry name" value="6-PGluconate_DH-like_C_sf"/>
</dbReference>
<keyword evidence="3" id="KW-0520">NAD</keyword>
<dbReference type="PANTHER" id="PTHR43060">
    <property type="entry name" value="3-HYDROXYISOBUTYRATE DEHYDROGENASE-LIKE 1, MITOCHONDRIAL-RELATED"/>
    <property type="match status" value="1"/>
</dbReference>
<evidence type="ECO:0000259" key="6">
    <source>
        <dbReference type="Pfam" id="PF14833"/>
    </source>
</evidence>
<dbReference type="EMBL" id="QGTQ01000018">
    <property type="protein sequence ID" value="PWV98458.1"/>
    <property type="molecule type" value="Genomic_DNA"/>
</dbReference>
<dbReference type="InterPro" id="IPR029154">
    <property type="entry name" value="HIBADH-like_NADP-bd"/>
</dbReference>
<evidence type="ECO:0000259" key="5">
    <source>
        <dbReference type="Pfam" id="PF03446"/>
    </source>
</evidence>
<dbReference type="RefSeq" id="WP_110045666.1">
    <property type="nucleotide sequence ID" value="NZ_CP054609.1"/>
</dbReference>
<gene>
    <name evidence="7" type="ORF">DFQ01_11893</name>
</gene>
<dbReference type="Gene3D" id="3.40.50.720">
    <property type="entry name" value="NAD(P)-binding Rossmann-like Domain"/>
    <property type="match status" value="1"/>
</dbReference>
<dbReference type="GO" id="GO:0050661">
    <property type="term" value="F:NADP binding"/>
    <property type="evidence" value="ECO:0007669"/>
    <property type="project" value="InterPro"/>
</dbReference>
<dbReference type="GO" id="GO:0051287">
    <property type="term" value="F:NAD binding"/>
    <property type="evidence" value="ECO:0007669"/>
    <property type="project" value="InterPro"/>
</dbReference>
<comment type="similarity">
    <text evidence="1">Belongs to the HIBADH-related family.</text>
</comment>
<proteinExistence type="inferred from homology"/>
<evidence type="ECO:0000256" key="4">
    <source>
        <dbReference type="PIRSR" id="PIRSR000103-1"/>
    </source>
</evidence>
<evidence type="ECO:0000256" key="2">
    <source>
        <dbReference type="ARBA" id="ARBA00023002"/>
    </source>
</evidence>
<protein>
    <submittedName>
        <fullName evidence="7">3-hydroxyisobutyrate dehydrogenase</fullName>
    </submittedName>
</protein>
<keyword evidence="2" id="KW-0560">Oxidoreductase</keyword>
<feature type="domain" description="3-hydroxyisobutyrate dehydrogenase-like NAD-binding" evidence="6">
    <location>
        <begin position="175"/>
        <end position="294"/>
    </location>
</feature>
<comment type="caution">
    <text evidence="7">The sequence shown here is derived from an EMBL/GenBank/DDBJ whole genome shotgun (WGS) entry which is preliminary data.</text>
</comment>
<dbReference type="InterPro" id="IPR015815">
    <property type="entry name" value="HIBADH-related"/>
</dbReference>
<dbReference type="SUPFAM" id="SSF48179">
    <property type="entry name" value="6-phosphogluconate dehydrogenase C-terminal domain-like"/>
    <property type="match status" value="1"/>
</dbReference>
<reference evidence="7 8" key="1">
    <citation type="submission" date="2018-05" db="EMBL/GenBank/DDBJ databases">
        <title>Genomic Encyclopedia of Type Strains, Phase III (KMG-III): the genomes of soil and plant-associated and newly described type strains.</title>
        <authorList>
            <person name="Whitman W."/>
        </authorList>
    </citation>
    <scope>NUCLEOTIDE SEQUENCE [LARGE SCALE GENOMIC DNA]</scope>
    <source>
        <strain evidence="7 8">CECT 5696</strain>
    </source>
</reference>